<organism evidence="1 2">
    <name type="scientific">Cephalotus follicularis</name>
    <name type="common">Albany pitcher plant</name>
    <dbReference type="NCBI Taxonomy" id="3775"/>
    <lineage>
        <taxon>Eukaryota</taxon>
        <taxon>Viridiplantae</taxon>
        <taxon>Streptophyta</taxon>
        <taxon>Embryophyta</taxon>
        <taxon>Tracheophyta</taxon>
        <taxon>Spermatophyta</taxon>
        <taxon>Magnoliopsida</taxon>
        <taxon>eudicotyledons</taxon>
        <taxon>Gunneridae</taxon>
        <taxon>Pentapetalae</taxon>
        <taxon>rosids</taxon>
        <taxon>fabids</taxon>
        <taxon>Oxalidales</taxon>
        <taxon>Cephalotaceae</taxon>
        <taxon>Cephalotus</taxon>
    </lineage>
</organism>
<dbReference type="PANTHER" id="PTHR33710:SF64">
    <property type="entry name" value="ENDONUCLEASE_EXONUCLEASE_PHOSPHATASE DOMAIN-CONTAINING PROTEIN"/>
    <property type="match status" value="1"/>
</dbReference>
<dbReference type="AlphaFoldDB" id="A0A1Q3B0Z4"/>
<evidence type="ECO:0000313" key="2">
    <source>
        <dbReference type="Proteomes" id="UP000187406"/>
    </source>
</evidence>
<evidence type="ECO:0008006" key="3">
    <source>
        <dbReference type="Google" id="ProtNLM"/>
    </source>
</evidence>
<proteinExistence type="predicted"/>
<gene>
    <name evidence="1" type="ORF">CFOL_v3_05010</name>
</gene>
<protein>
    <recommendedName>
        <fullName evidence="3">Exo_endo_phos domain-containing protein</fullName>
    </recommendedName>
</protein>
<keyword evidence="2" id="KW-1185">Reference proteome</keyword>
<evidence type="ECO:0000313" key="1">
    <source>
        <dbReference type="EMBL" id="GAV61483.1"/>
    </source>
</evidence>
<sequence length="188" mass="21710">MEDFEKCIQKCELEDIRHSGRVFIWTNKRLGEDFVAKKLDRVLGNWNCFDSTSHLSAHFPTLGISDHSPVVIHFQNQDHSFGRNFKYLNIWGSHPSFLSVVKEALLAELLGRQGTPLENVSHKLKRVKQGLKELHRKFFKDVSSSSTREREALDKIQSLLCPNPLNVELRGREQEATLDVKEADRLEE</sequence>
<dbReference type="Proteomes" id="UP000187406">
    <property type="component" value="Unassembled WGS sequence"/>
</dbReference>
<accession>A0A1Q3B0Z4</accession>
<comment type="caution">
    <text evidence="1">The sequence shown here is derived from an EMBL/GenBank/DDBJ whole genome shotgun (WGS) entry which is preliminary data.</text>
</comment>
<reference evidence="2" key="1">
    <citation type="submission" date="2016-04" db="EMBL/GenBank/DDBJ databases">
        <title>Cephalotus genome sequencing.</title>
        <authorList>
            <person name="Fukushima K."/>
            <person name="Hasebe M."/>
            <person name="Fang X."/>
        </authorList>
    </citation>
    <scope>NUCLEOTIDE SEQUENCE [LARGE SCALE GENOMIC DNA]</scope>
    <source>
        <strain evidence="2">cv. St1</strain>
    </source>
</reference>
<dbReference type="InParanoid" id="A0A1Q3B0Z4"/>
<dbReference type="PANTHER" id="PTHR33710">
    <property type="entry name" value="BNAC02G09200D PROTEIN"/>
    <property type="match status" value="1"/>
</dbReference>
<dbReference type="OrthoDB" id="1302012at2759"/>
<dbReference type="EMBL" id="BDDD01000202">
    <property type="protein sequence ID" value="GAV61483.1"/>
    <property type="molecule type" value="Genomic_DNA"/>
</dbReference>
<name>A0A1Q3B0Z4_CEPFO</name>